<proteinExistence type="predicted"/>
<dbReference type="Pfam" id="PF11716">
    <property type="entry name" value="MDMPI_N"/>
    <property type="match status" value="1"/>
</dbReference>
<accession>A0ABY2IRB2</accession>
<reference evidence="2 3" key="1">
    <citation type="submission" date="2019-03" db="EMBL/GenBank/DDBJ databases">
        <title>Genomics of glacier-inhabiting Cryobacterium strains.</title>
        <authorList>
            <person name="Liu Q."/>
            <person name="Xin Y.-H."/>
        </authorList>
    </citation>
    <scope>NUCLEOTIDE SEQUENCE [LARGE SCALE GENOMIC DNA]</scope>
    <source>
        <strain evidence="2 3">MDB1-5</strain>
    </source>
</reference>
<sequence>MTSWNESRAAYRDAAGWFAGTTATITDQWERVALGEWTVRDLVGHTSRSLLTVESYLAAGREVSVDPEHPPEVEIGSAVDYYGVIGVGAGDPAAVAERGRAAGRALGAEPAVSVAGIVGRVLAEVDRATGDEFVLTPFGGMLLADYLPTRVFELAVHGCDLAASLGIPPTVPESAVSIAVHLLGDLAVRGGKGPELLLAGTGRGPLTDRFSVL</sequence>
<keyword evidence="3" id="KW-1185">Reference proteome</keyword>
<protein>
    <recommendedName>
        <fullName evidence="1">Mycothiol-dependent maleylpyruvate isomerase metal-binding domain-containing protein</fullName>
    </recommendedName>
</protein>
<organism evidence="2 3">
    <name type="scientific">Cryobacterium glucosi</name>
    <dbReference type="NCBI Taxonomy" id="1259175"/>
    <lineage>
        <taxon>Bacteria</taxon>
        <taxon>Bacillati</taxon>
        <taxon>Actinomycetota</taxon>
        <taxon>Actinomycetes</taxon>
        <taxon>Micrococcales</taxon>
        <taxon>Microbacteriaceae</taxon>
        <taxon>Cryobacterium</taxon>
    </lineage>
</organism>
<evidence type="ECO:0000313" key="3">
    <source>
        <dbReference type="Proteomes" id="UP000297604"/>
    </source>
</evidence>
<gene>
    <name evidence="2" type="ORF">E3O46_02305</name>
</gene>
<dbReference type="RefSeq" id="WP_134561029.1">
    <property type="nucleotide sequence ID" value="NZ_SOFS01000008.1"/>
</dbReference>
<dbReference type="SUPFAM" id="SSF109854">
    <property type="entry name" value="DinB/YfiT-like putative metalloenzymes"/>
    <property type="match status" value="1"/>
</dbReference>
<name>A0ABY2IRB2_9MICO</name>
<dbReference type="EMBL" id="SOFS01000008">
    <property type="protein sequence ID" value="TFC23073.1"/>
    <property type="molecule type" value="Genomic_DNA"/>
</dbReference>
<feature type="domain" description="Mycothiol-dependent maleylpyruvate isomerase metal-binding" evidence="1">
    <location>
        <begin position="19"/>
        <end position="162"/>
    </location>
</feature>
<dbReference type="InterPro" id="IPR024344">
    <property type="entry name" value="MDMPI_metal-binding"/>
</dbReference>
<dbReference type="Proteomes" id="UP000297604">
    <property type="component" value="Unassembled WGS sequence"/>
</dbReference>
<evidence type="ECO:0000313" key="2">
    <source>
        <dbReference type="EMBL" id="TFC23073.1"/>
    </source>
</evidence>
<comment type="caution">
    <text evidence="2">The sequence shown here is derived from an EMBL/GenBank/DDBJ whole genome shotgun (WGS) entry which is preliminary data.</text>
</comment>
<evidence type="ECO:0000259" key="1">
    <source>
        <dbReference type="Pfam" id="PF11716"/>
    </source>
</evidence>
<dbReference type="Gene3D" id="1.20.120.450">
    <property type="entry name" value="dinb family like domain"/>
    <property type="match status" value="1"/>
</dbReference>
<dbReference type="InterPro" id="IPR034660">
    <property type="entry name" value="DinB/YfiT-like"/>
</dbReference>